<gene>
    <name evidence="2" type="ORF">Slin15195_G128810</name>
</gene>
<accession>A0A9Q9B941</accession>
<proteinExistence type="predicted"/>
<dbReference type="Proteomes" id="UP001056384">
    <property type="component" value="Chromosome 12"/>
</dbReference>
<keyword evidence="3" id="KW-1185">Reference proteome</keyword>
<dbReference type="EMBL" id="CP099429">
    <property type="protein sequence ID" value="USW59562.1"/>
    <property type="molecule type" value="Genomic_DNA"/>
</dbReference>
<evidence type="ECO:0000313" key="3">
    <source>
        <dbReference type="Proteomes" id="UP001056384"/>
    </source>
</evidence>
<protein>
    <submittedName>
        <fullName evidence="2">Uncharacterized protein</fullName>
    </submittedName>
</protein>
<dbReference type="AlphaFoldDB" id="A0A9Q9B941"/>
<sequence>MSNCRSSTLHATIAPFAMFHVALHMTKANIRARLASKGTSKTAVFLTVATHDGFQVSLELRPTRGSAHHELLAERTKVAEAELAGRESRRKRSVGNENRKLEKLLLSSKSNQLRHTRGAPSTSRPQPGGYVDRRHTSKSLSSDEDVGSASFDSGSVDFDRATSEDNESTFSTKSRCAAKDNPQYSPESQHRDDEETIIKQEVQQDIKMSQRRRRRRRPRGLIQAVQGSRSEDENAVIIEFDNTENGRELAEDVRKLEELLNGAKVRYEKGKRAWSAEH</sequence>
<feature type="compositionally biased region" description="Basic residues" evidence="1">
    <location>
        <begin position="209"/>
        <end position="219"/>
    </location>
</feature>
<name>A0A9Q9B941_9PEZI</name>
<evidence type="ECO:0000313" key="2">
    <source>
        <dbReference type="EMBL" id="USW59562.1"/>
    </source>
</evidence>
<evidence type="ECO:0000256" key="1">
    <source>
        <dbReference type="SAM" id="MobiDB-lite"/>
    </source>
</evidence>
<feature type="compositionally biased region" description="Basic and acidic residues" evidence="1">
    <location>
        <begin position="188"/>
        <end position="204"/>
    </location>
</feature>
<feature type="region of interest" description="Disordered" evidence="1">
    <location>
        <begin position="82"/>
        <end position="231"/>
    </location>
</feature>
<organism evidence="2 3">
    <name type="scientific">Septoria linicola</name>
    <dbReference type="NCBI Taxonomy" id="215465"/>
    <lineage>
        <taxon>Eukaryota</taxon>
        <taxon>Fungi</taxon>
        <taxon>Dikarya</taxon>
        <taxon>Ascomycota</taxon>
        <taxon>Pezizomycotina</taxon>
        <taxon>Dothideomycetes</taxon>
        <taxon>Dothideomycetidae</taxon>
        <taxon>Mycosphaerellales</taxon>
        <taxon>Mycosphaerellaceae</taxon>
        <taxon>Septoria</taxon>
    </lineage>
</organism>
<reference evidence="2" key="1">
    <citation type="submission" date="2022-06" db="EMBL/GenBank/DDBJ databases">
        <title>Complete genome sequences of two strains of the flax pathogen Septoria linicola.</title>
        <authorList>
            <person name="Lapalu N."/>
            <person name="Simon A."/>
            <person name="Demenou B."/>
            <person name="Paumier D."/>
            <person name="Guillot M.-P."/>
            <person name="Gout L."/>
            <person name="Valade R."/>
        </authorList>
    </citation>
    <scope>NUCLEOTIDE SEQUENCE</scope>
    <source>
        <strain evidence="2">SE15195</strain>
    </source>
</reference>